<reference evidence="1 2" key="2">
    <citation type="journal article" date="2012" name="PLoS Pathog.">
        <title>Diverse lifestyles and strategies of plant pathogenesis encoded in the genomes of eighteen Dothideomycetes fungi.</title>
        <authorList>
            <person name="Ohm R.A."/>
            <person name="Feau N."/>
            <person name="Henrissat B."/>
            <person name="Schoch C.L."/>
            <person name="Horwitz B.A."/>
            <person name="Barry K.W."/>
            <person name="Condon B.J."/>
            <person name="Copeland A.C."/>
            <person name="Dhillon B."/>
            <person name="Glaser F."/>
            <person name="Hesse C.N."/>
            <person name="Kosti I."/>
            <person name="LaButti K."/>
            <person name="Lindquist E.A."/>
            <person name="Lucas S."/>
            <person name="Salamov A.A."/>
            <person name="Bradshaw R.E."/>
            <person name="Ciuffetti L."/>
            <person name="Hamelin R.C."/>
            <person name="Kema G.H.J."/>
            <person name="Lawrence C."/>
            <person name="Scott J.A."/>
            <person name="Spatafora J.W."/>
            <person name="Turgeon B.G."/>
            <person name="de Wit P.J.G.M."/>
            <person name="Zhong S."/>
            <person name="Goodwin S.B."/>
            <person name="Grigoriev I.V."/>
        </authorList>
    </citation>
    <scope>NUCLEOTIDE SEQUENCE [LARGE SCALE GENOMIC DNA]</scope>
    <source>
        <strain evidence="2">NZE10 / CBS 128990</strain>
    </source>
</reference>
<dbReference type="HOGENOM" id="CLU_1768002_0_0_1"/>
<keyword evidence="2" id="KW-1185">Reference proteome</keyword>
<dbReference type="AlphaFoldDB" id="M2XGW9"/>
<name>M2XGW9_DOTSN</name>
<accession>M2XGW9</accession>
<sequence length="147" mass="16224">MLAPLHTSAPSIDIFPSATVDRSIRSHGGYRLRNRMVGKEGPDVLTRTPRRKFRICCKLQNRDTPLPSIHILQNWGVERPRNAIGVALIAYKGDSFADGSNSPGKLVQSRIRAGWRIIDICSGDVNDVVADIVVEAVDLIDSSFDSR</sequence>
<organism evidence="1 2">
    <name type="scientific">Dothistroma septosporum (strain NZE10 / CBS 128990)</name>
    <name type="common">Red band needle blight fungus</name>
    <name type="synonym">Mycosphaerella pini</name>
    <dbReference type="NCBI Taxonomy" id="675120"/>
    <lineage>
        <taxon>Eukaryota</taxon>
        <taxon>Fungi</taxon>
        <taxon>Dikarya</taxon>
        <taxon>Ascomycota</taxon>
        <taxon>Pezizomycotina</taxon>
        <taxon>Dothideomycetes</taxon>
        <taxon>Dothideomycetidae</taxon>
        <taxon>Mycosphaerellales</taxon>
        <taxon>Mycosphaerellaceae</taxon>
        <taxon>Dothistroma</taxon>
    </lineage>
</organism>
<gene>
    <name evidence="1" type="ORF">DOTSEDRAFT_75468</name>
</gene>
<evidence type="ECO:0000313" key="1">
    <source>
        <dbReference type="EMBL" id="EME38727.1"/>
    </source>
</evidence>
<reference evidence="2" key="1">
    <citation type="journal article" date="2012" name="PLoS Genet.">
        <title>The genomes of the fungal plant pathogens Cladosporium fulvum and Dothistroma septosporum reveal adaptation to different hosts and lifestyles but also signatures of common ancestry.</title>
        <authorList>
            <person name="de Wit P.J.G.M."/>
            <person name="van der Burgt A."/>
            <person name="Oekmen B."/>
            <person name="Stergiopoulos I."/>
            <person name="Abd-Elsalam K.A."/>
            <person name="Aerts A.L."/>
            <person name="Bahkali A.H."/>
            <person name="Beenen H.G."/>
            <person name="Chettri P."/>
            <person name="Cox M.P."/>
            <person name="Datema E."/>
            <person name="de Vries R.P."/>
            <person name="Dhillon B."/>
            <person name="Ganley A.R."/>
            <person name="Griffiths S.A."/>
            <person name="Guo Y."/>
            <person name="Hamelin R.C."/>
            <person name="Henrissat B."/>
            <person name="Kabir M.S."/>
            <person name="Jashni M.K."/>
            <person name="Kema G."/>
            <person name="Klaubauf S."/>
            <person name="Lapidus A."/>
            <person name="Levasseur A."/>
            <person name="Lindquist E."/>
            <person name="Mehrabi R."/>
            <person name="Ohm R.A."/>
            <person name="Owen T.J."/>
            <person name="Salamov A."/>
            <person name="Schwelm A."/>
            <person name="Schijlen E."/>
            <person name="Sun H."/>
            <person name="van den Burg H.A."/>
            <person name="van Ham R.C.H.J."/>
            <person name="Zhang S."/>
            <person name="Goodwin S.B."/>
            <person name="Grigoriev I.V."/>
            <person name="Collemare J."/>
            <person name="Bradshaw R.E."/>
        </authorList>
    </citation>
    <scope>NUCLEOTIDE SEQUENCE [LARGE SCALE GENOMIC DNA]</scope>
    <source>
        <strain evidence="2">NZE10 / CBS 128990</strain>
    </source>
</reference>
<proteinExistence type="predicted"/>
<protein>
    <submittedName>
        <fullName evidence="1">Uncharacterized protein</fullName>
    </submittedName>
</protein>
<evidence type="ECO:0000313" key="2">
    <source>
        <dbReference type="Proteomes" id="UP000016933"/>
    </source>
</evidence>
<dbReference type="Proteomes" id="UP000016933">
    <property type="component" value="Unassembled WGS sequence"/>
</dbReference>
<dbReference type="EMBL" id="KB446546">
    <property type="protein sequence ID" value="EME38727.1"/>
    <property type="molecule type" value="Genomic_DNA"/>
</dbReference>